<dbReference type="GO" id="GO:0003993">
    <property type="term" value="F:acid phosphatase activity"/>
    <property type="evidence" value="ECO:0007669"/>
    <property type="project" value="InterPro"/>
</dbReference>
<dbReference type="Pfam" id="PF00149">
    <property type="entry name" value="Metallophos"/>
    <property type="match status" value="1"/>
</dbReference>
<dbReference type="OrthoDB" id="4427112at2"/>
<protein>
    <submittedName>
        <fullName evidence="3">Metallophosphoesterase</fullName>
    </submittedName>
</protein>
<organism evidence="3 4">
    <name type="scientific">Brunnivagina elsteri CCALA 953</name>
    <dbReference type="NCBI Taxonomy" id="987040"/>
    <lineage>
        <taxon>Bacteria</taxon>
        <taxon>Bacillati</taxon>
        <taxon>Cyanobacteriota</taxon>
        <taxon>Cyanophyceae</taxon>
        <taxon>Nostocales</taxon>
        <taxon>Calotrichaceae</taxon>
        <taxon>Brunnivagina</taxon>
    </lineage>
</organism>
<evidence type="ECO:0000256" key="1">
    <source>
        <dbReference type="ARBA" id="ARBA00022729"/>
    </source>
</evidence>
<feature type="domain" description="Calcineurin-like phosphoesterase" evidence="2">
    <location>
        <begin position="135"/>
        <end position="444"/>
    </location>
</feature>
<gene>
    <name evidence="3" type="ORF">CK510_00330</name>
</gene>
<dbReference type="InterPro" id="IPR004843">
    <property type="entry name" value="Calcineurin-like_PHP"/>
</dbReference>
<evidence type="ECO:0000313" key="4">
    <source>
        <dbReference type="Proteomes" id="UP000218238"/>
    </source>
</evidence>
<keyword evidence="4" id="KW-1185">Reference proteome</keyword>
<name>A0A2A2TQH8_9CYAN</name>
<dbReference type="InterPro" id="IPR029052">
    <property type="entry name" value="Metallo-depent_PP-like"/>
</dbReference>
<dbReference type="RefSeq" id="WP_095719773.1">
    <property type="nucleotide sequence ID" value="NZ_NTFS01000002.1"/>
</dbReference>
<dbReference type="Gene3D" id="3.60.21.10">
    <property type="match status" value="1"/>
</dbReference>
<dbReference type="PANTHER" id="PTHR22953:SF153">
    <property type="entry name" value="PURPLE ACID PHOSPHATASE"/>
    <property type="match status" value="1"/>
</dbReference>
<accession>A0A2A2TQH8</accession>
<reference evidence="3 4" key="1">
    <citation type="submission" date="2017-08" db="EMBL/GenBank/DDBJ databases">
        <title>Draft genome sequence of filamentous cyanobacterium Calothrix elsteri CCALA 953.</title>
        <authorList>
            <person name="Gagunashvili A.N."/>
            <person name="Elster J."/>
            <person name="Andresson O.S."/>
        </authorList>
    </citation>
    <scope>NUCLEOTIDE SEQUENCE [LARGE SCALE GENOMIC DNA]</scope>
    <source>
        <strain evidence="3 4">CCALA 953</strain>
    </source>
</reference>
<dbReference type="SUPFAM" id="SSF56300">
    <property type="entry name" value="Metallo-dependent phosphatases"/>
    <property type="match status" value="1"/>
</dbReference>
<dbReference type="InterPro" id="IPR039331">
    <property type="entry name" value="PAPs-like"/>
</dbReference>
<sequence length="562" mass="63647">MTKLLTDPFLQNPTATTIKVVWFTEFAGSQHLIKYGENLNQTSMSGDKPLRVYATTTKLTRTREDQKSRVGNQTEDGQIYQKPTIRHIWRHEAEVTGLTPGIKVNYYVTSITEDNRSINSNIFTLAPLPTPNQPLKILLTSDHQIKPMVAANLQKVVETLGQVDAVWFAGDLVNNCDRASEWFDDNRGNGFFPCLQGKANYPIDGDEVKIVYTGGKIIQNAPIFTCIGNHELMGRYAREDSLNGEFDDTVPQHIAKELYGNNLGKDKLKDNSFNTNTYEEIFTLPESKEGGKTYYAVSFGDVRLVVLYATNMWRFSSSENGRKGKYSEVETDLENPENWGYGQIIYEPIHQGSTQYNWLEKELNSDEFQKAKYKVVMLHHPPHTLGDNIVPAYTEPVQIIEQDNTGKIKAVRYEYPKDKDYLIRDVMPLLEAAKVQLVFFGHSHLWNRFVSDSRMHFLETSNVGNSYGAAYGNRKRENIPVISNDNCSMNYVAIADPNGLEPVIPTIAPILAEDGQAMPFISSNQITVFSIFDTGTGTVSSYRFDTRKVNAEVIKFDEFKLN</sequence>
<evidence type="ECO:0000259" key="2">
    <source>
        <dbReference type="Pfam" id="PF00149"/>
    </source>
</evidence>
<dbReference type="Proteomes" id="UP000218238">
    <property type="component" value="Unassembled WGS sequence"/>
</dbReference>
<proteinExistence type="predicted"/>
<comment type="caution">
    <text evidence="3">The sequence shown here is derived from an EMBL/GenBank/DDBJ whole genome shotgun (WGS) entry which is preliminary data.</text>
</comment>
<dbReference type="PANTHER" id="PTHR22953">
    <property type="entry name" value="ACID PHOSPHATASE RELATED"/>
    <property type="match status" value="1"/>
</dbReference>
<keyword evidence="1" id="KW-0732">Signal</keyword>
<evidence type="ECO:0000313" key="3">
    <source>
        <dbReference type="EMBL" id="PAX60693.1"/>
    </source>
</evidence>
<dbReference type="EMBL" id="NTFS01000002">
    <property type="protein sequence ID" value="PAX60693.1"/>
    <property type="molecule type" value="Genomic_DNA"/>
</dbReference>
<dbReference type="AlphaFoldDB" id="A0A2A2TQH8"/>